<sequence>MQIDTSRLWKADTPGYVVVLDAECRYDHVVHGRYLQAERFVPADVATLSPRDRRTDPRVTPRWACQQIVVLSWAIFADTDDGLRPLRMETRGAPELDEAGIVRAFFADMDALQNVELVTWGGFHNDVPQILLAAAAAGLRLPSCLSRLHSPWRRHSSGHRDLMTEMCAGASSPHLAEVAAKFGIPAKVTCRPDLVSQLMDQGKWSSVKSVCEGDVLTTSMILMHWRHLLGGSTSTLEATRRLCDFVTAHCGHRSYTAHWQRFGERILQDAFTAENAKLAIMDAGR</sequence>
<dbReference type="SUPFAM" id="SSF53098">
    <property type="entry name" value="Ribonuclease H-like"/>
    <property type="match status" value="1"/>
</dbReference>
<dbReference type="AlphaFoldDB" id="A0A1H7UUT9"/>
<evidence type="ECO:0000259" key="1">
    <source>
        <dbReference type="Pfam" id="PF10108"/>
    </source>
</evidence>
<keyword evidence="2" id="KW-0540">Nuclease</keyword>
<dbReference type="RefSeq" id="WP_093007909.1">
    <property type="nucleotide sequence ID" value="NZ_FNZZ01000008.1"/>
</dbReference>
<evidence type="ECO:0000313" key="3">
    <source>
        <dbReference type="Proteomes" id="UP000199214"/>
    </source>
</evidence>
<dbReference type="InterPro" id="IPR019288">
    <property type="entry name" value="3'-5'_exonuclease_PolB-like"/>
</dbReference>
<accession>A0A1H7UUT9</accession>
<dbReference type="OrthoDB" id="7426030at2"/>
<reference evidence="3" key="1">
    <citation type="submission" date="2016-10" db="EMBL/GenBank/DDBJ databases">
        <authorList>
            <person name="Varghese N."/>
            <person name="Submissions S."/>
        </authorList>
    </citation>
    <scope>NUCLEOTIDE SEQUENCE [LARGE SCALE GENOMIC DNA]</scope>
    <source>
        <strain evidence="3">JS21-1</strain>
    </source>
</reference>
<dbReference type="STRING" id="1855283.SAMN05216382_3070"/>
<name>A0A1H7UUT9_9SPHN</name>
<keyword evidence="2" id="KW-0269">Exonuclease</keyword>
<proteinExistence type="predicted"/>
<dbReference type="Proteomes" id="UP000199214">
    <property type="component" value="Unassembled WGS sequence"/>
</dbReference>
<gene>
    <name evidence="2" type="ORF">SAMN05216382_3070</name>
</gene>
<dbReference type="EMBL" id="FNZZ01000008">
    <property type="protein sequence ID" value="SEM00408.1"/>
    <property type="molecule type" value="Genomic_DNA"/>
</dbReference>
<protein>
    <submittedName>
        <fullName evidence="2">Predicted 3'-5' exonuclease related to the exonuclease domain of PolB</fullName>
    </submittedName>
</protein>
<dbReference type="GO" id="GO:0004527">
    <property type="term" value="F:exonuclease activity"/>
    <property type="evidence" value="ECO:0007669"/>
    <property type="project" value="UniProtKB-KW"/>
</dbReference>
<feature type="domain" description="Predicted 3'-5' exonuclease PolB-like" evidence="1">
    <location>
        <begin position="65"/>
        <end position="264"/>
    </location>
</feature>
<dbReference type="InterPro" id="IPR012337">
    <property type="entry name" value="RNaseH-like_sf"/>
</dbReference>
<dbReference type="Pfam" id="PF10108">
    <property type="entry name" value="DNA_pol_B_exo2"/>
    <property type="match status" value="1"/>
</dbReference>
<organism evidence="2 3">
    <name type="scientific">Sphingomonas palmae</name>
    <dbReference type="NCBI Taxonomy" id="1855283"/>
    <lineage>
        <taxon>Bacteria</taxon>
        <taxon>Pseudomonadati</taxon>
        <taxon>Pseudomonadota</taxon>
        <taxon>Alphaproteobacteria</taxon>
        <taxon>Sphingomonadales</taxon>
        <taxon>Sphingomonadaceae</taxon>
        <taxon>Sphingomonas</taxon>
    </lineage>
</organism>
<keyword evidence="3" id="KW-1185">Reference proteome</keyword>
<evidence type="ECO:0000313" key="2">
    <source>
        <dbReference type="EMBL" id="SEM00408.1"/>
    </source>
</evidence>
<keyword evidence="2" id="KW-0378">Hydrolase</keyword>